<dbReference type="Gramene" id="Psat04G0166300-T1">
    <property type="protein sequence ID" value="KAI5416724.1"/>
    <property type="gene ID" value="KIW84_041663"/>
</dbReference>
<feature type="region of interest" description="Disordered" evidence="1">
    <location>
        <begin position="591"/>
        <end position="649"/>
    </location>
</feature>
<dbReference type="SUPFAM" id="SSF53098">
    <property type="entry name" value="Ribonuclease H-like"/>
    <property type="match status" value="1"/>
</dbReference>
<dbReference type="AlphaFoldDB" id="A0A9D5ARY3"/>
<feature type="region of interest" description="Disordered" evidence="1">
    <location>
        <begin position="228"/>
        <end position="248"/>
    </location>
</feature>
<dbReference type="InterPro" id="IPR012337">
    <property type="entry name" value="RNaseH-like_sf"/>
</dbReference>
<dbReference type="PANTHER" id="PTHR34222">
    <property type="entry name" value="GAG_PRE-INTEGRS DOMAIN-CONTAINING PROTEIN"/>
    <property type="match status" value="1"/>
</dbReference>
<comment type="caution">
    <text evidence="3">The sequence shown here is derived from an EMBL/GenBank/DDBJ whole genome shotgun (WGS) entry which is preliminary data.</text>
</comment>
<feature type="compositionally biased region" description="Polar residues" evidence="1">
    <location>
        <begin position="150"/>
        <end position="165"/>
    </location>
</feature>
<reference evidence="3 4" key="1">
    <citation type="journal article" date="2022" name="Nat. Genet.">
        <title>Improved pea reference genome and pan-genome highlight genomic features and evolutionary characteristics.</title>
        <authorList>
            <person name="Yang T."/>
            <person name="Liu R."/>
            <person name="Luo Y."/>
            <person name="Hu S."/>
            <person name="Wang D."/>
            <person name="Wang C."/>
            <person name="Pandey M.K."/>
            <person name="Ge S."/>
            <person name="Xu Q."/>
            <person name="Li N."/>
            <person name="Li G."/>
            <person name="Huang Y."/>
            <person name="Saxena R.K."/>
            <person name="Ji Y."/>
            <person name="Li M."/>
            <person name="Yan X."/>
            <person name="He Y."/>
            <person name="Liu Y."/>
            <person name="Wang X."/>
            <person name="Xiang C."/>
            <person name="Varshney R.K."/>
            <person name="Ding H."/>
            <person name="Gao S."/>
            <person name="Zong X."/>
        </authorList>
    </citation>
    <scope>NUCLEOTIDE SEQUENCE [LARGE SCALE GENOMIC DNA]</scope>
    <source>
        <strain evidence="3 4">cv. Zhongwan 6</strain>
    </source>
</reference>
<dbReference type="InterPro" id="IPR001584">
    <property type="entry name" value="Integrase_cat-core"/>
</dbReference>
<gene>
    <name evidence="3" type="ORF">KIW84_041663</name>
</gene>
<dbReference type="PROSITE" id="PS50994">
    <property type="entry name" value="INTEGRASE"/>
    <property type="match status" value="1"/>
</dbReference>
<organism evidence="3 4">
    <name type="scientific">Pisum sativum</name>
    <name type="common">Garden pea</name>
    <name type="synonym">Lathyrus oleraceus</name>
    <dbReference type="NCBI Taxonomy" id="3888"/>
    <lineage>
        <taxon>Eukaryota</taxon>
        <taxon>Viridiplantae</taxon>
        <taxon>Streptophyta</taxon>
        <taxon>Embryophyta</taxon>
        <taxon>Tracheophyta</taxon>
        <taxon>Spermatophyta</taxon>
        <taxon>Magnoliopsida</taxon>
        <taxon>eudicotyledons</taxon>
        <taxon>Gunneridae</taxon>
        <taxon>Pentapetalae</taxon>
        <taxon>rosids</taxon>
        <taxon>fabids</taxon>
        <taxon>Fabales</taxon>
        <taxon>Fabaceae</taxon>
        <taxon>Papilionoideae</taxon>
        <taxon>50 kb inversion clade</taxon>
        <taxon>NPAAA clade</taxon>
        <taxon>Hologalegina</taxon>
        <taxon>IRL clade</taxon>
        <taxon>Fabeae</taxon>
        <taxon>Lathyrus</taxon>
    </lineage>
</organism>
<sequence>MWCRSMKVALISKNKCDRASLVWKSVENWFSQGDIFRIADIQEEVARLQQGTLDISSYFTKLMTLWEEIETFRPIRDCTCAIPCSCGAAADLRKFKEQDKVIKFLKGLGDQYSHVGSQIMLMSPLPTLDNAFNLILQQERLFNLHSTTDSSFENQSSVNYSSQTPSRSSHNSSRGRGRGNRLCTHCGRTNHTIETCFIEHGYPPGFQHRKQHLSSPAGNASVVNSIQDAGSAPISSSSSASTSTNGSSASLSKIQEQYTQILQLLQQSNLQSHSPSSVNSLFAINFVSHTSPSPSSGNNLSKPQGDNNSQWWIIDTGSTDHITHIFDSYFSTYHIAPKSMTMPNGDTVTTTIAGSVLLYDSLVLHNVYYFPSFHVNIISVTTLFDSTLYDVKLFPNFCKIVQLHHPKMTGFTARRGIIHHRSCVETPQQNGIVERKHQHILNVARALSFHSHLPHNLWHLSIQQAIHIINRLPTPLLNNLTPYQMLHSTPPILNHLKVFGCLAYSSTLHNNRTKFAPRARKSIFLGYREGTKGYLLYDPLTHEFYVSRNVTFHETTFPFASPPPENNSVSINPNTNTIDIFDILTDIPPSLTSPNELTSPPSLHNLPPPTHDITSSPSPHQLPPSPHDIISPTSPPIPTRKSNRLTKPPAYLSEYHCNLLSSMLPASNPGDDL</sequence>
<accession>A0A9D5ARY3</accession>
<dbReference type="GO" id="GO:0015074">
    <property type="term" value="P:DNA integration"/>
    <property type="evidence" value="ECO:0007669"/>
    <property type="project" value="InterPro"/>
</dbReference>
<feature type="compositionally biased region" description="Low complexity" evidence="1">
    <location>
        <begin position="229"/>
        <end position="248"/>
    </location>
</feature>
<dbReference type="Gene3D" id="3.30.420.10">
    <property type="entry name" value="Ribonuclease H-like superfamily/Ribonuclease H"/>
    <property type="match status" value="1"/>
</dbReference>
<keyword evidence="4" id="KW-1185">Reference proteome</keyword>
<dbReference type="Pfam" id="PF22936">
    <property type="entry name" value="Pol_BBD"/>
    <property type="match status" value="1"/>
</dbReference>
<dbReference type="GO" id="GO:0003676">
    <property type="term" value="F:nucleic acid binding"/>
    <property type="evidence" value="ECO:0007669"/>
    <property type="project" value="InterPro"/>
</dbReference>
<name>A0A9D5ARY3_PEA</name>
<protein>
    <recommendedName>
        <fullName evidence="2">Integrase catalytic domain-containing protein</fullName>
    </recommendedName>
</protein>
<evidence type="ECO:0000313" key="4">
    <source>
        <dbReference type="Proteomes" id="UP001058974"/>
    </source>
</evidence>
<evidence type="ECO:0000259" key="2">
    <source>
        <dbReference type="PROSITE" id="PS50994"/>
    </source>
</evidence>
<dbReference type="InterPro" id="IPR036397">
    <property type="entry name" value="RNaseH_sf"/>
</dbReference>
<feature type="region of interest" description="Disordered" evidence="1">
    <location>
        <begin position="150"/>
        <end position="184"/>
    </location>
</feature>
<proteinExistence type="predicted"/>
<dbReference type="InterPro" id="IPR057670">
    <property type="entry name" value="SH3_retrovirus"/>
</dbReference>
<dbReference type="InterPro" id="IPR054722">
    <property type="entry name" value="PolX-like_BBD"/>
</dbReference>
<feature type="compositionally biased region" description="Polar residues" evidence="1">
    <location>
        <begin position="591"/>
        <end position="602"/>
    </location>
</feature>
<dbReference type="EMBL" id="JAMSHJ010000004">
    <property type="protein sequence ID" value="KAI5416724.1"/>
    <property type="molecule type" value="Genomic_DNA"/>
</dbReference>
<dbReference type="Proteomes" id="UP001058974">
    <property type="component" value="Chromosome 4"/>
</dbReference>
<dbReference type="PANTHER" id="PTHR34222:SF99">
    <property type="entry name" value="PROTEIN, PUTATIVE-RELATED"/>
    <property type="match status" value="1"/>
</dbReference>
<feature type="domain" description="Integrase catalytic" evidence="2">
    <location>
        <begin position="299"/>
        <end position="490"/>
    </location>
</feature>
<evidence type="ECO:0000313" key="3">
    <source>
        <dbReference type="EMBL" id="KAI5416724.1"/>
    </source>
</evidence>
<dbReference type="Pfam" id="PF25597">
    <property type="entry name" value="SH3_retrovirus"/>
    <property type="match status" value="1"/>
</dbReference>
<evidence type="ECO:0000256" key="1">
    <source>
        <dbReference type="SAM" id="MobiDB-lite"/>
    </source>
</evidence>